<dbReference type="RefSeq" id="WP_234752491.1">
    <property type="nucleotide sequence ID" value="NZ_BAAAWN010000001.1"/>
</dbReference>
<dbReference type="EMBL" id="JBHMBC010000036">
    <property type="protein sequence ID" value="MFB9821449.1"/>
    <property type="molecule type" value="Genomic_DNA"/>
</dbReference>
<name>A0ABV5Y4F6_ARTRM</name>
<sequence>MGEHAGIAVDEVKIRRVNTAALFTQGFLCAPNEGANPPSASDIDNAIASIRMPGHPDQRFHAVEVNKGTAIYFHPVMAPRHAVEIAHMIADAIAPLGFTGTITACADRPGPRPHTNRYAYCAAICSVDAALDNNETPLAFRSVKKNLDRWAVDSPAFKNIVDRITGWAAANATGPILAGIHFTMTQCEPHQVAGLLTRLCEDIGWADLLFPTANGDWYVKFTGEGWILAGTEIKKGKDDAGEAVMRLLADLAPLYDYAQMTRVLFGLVTAGSMMTQVAHPGRPDIPNPHDLVLSADHGFVRKSLPGIFAVQVLGPGHPDLQPADRWHVTPLDAGRKMVAVDNLSDWWAAPDQTPPEDLHLRREANKALLSKWA</sequence>
<organism evidence="1 2">
    <name type="scientific">Arthrobacter ramosus</name>
    <dbReference type="NCBI Taxonomy" id="1672"/>
    <lineage>
        <taxon>Bacteria</taxon>
        <taxon>Bacillati</taxon>
        <taxon>Actinomycetota</taxon>
        <taxon>Actinomycetes</taxon>
        <taxon>Micrococcales</taxon>
        <taxon>Micrococcaceae</taxon>
        <taxon>Arthrobacter</taxon>
    </lineage>
</organism>
<reference evidence="1 2" key="1">
    <citation type="submission" date="2024-09" db="EMBL/GenBank/DDBJ databases">
        <authorList>
            <person name="Sun Q."/>
            <person name="Mori K."/>
        </authorList>
    </citation>
    <scope>NUCLEOTIDE SEQUENCE [LARGE SCALE GENOMIC DNA]</scope>
    <source>
        <strain evidence="1 2">JCM 1334</strain>
    </source>
</reference>
<comment type="caution">
    <text evidence="1">The sequence shown here is derived from an EMBL/GenBank/DDBJ whole genome shotgun (WGS) entry which is preliminary data.</text>
</comment>
<protein>
    <submittedName>
        <fullName evidence="1">Uncharacterized protein</fullName>
    </submittedName>
</protein>
<evidence type="ECO:0000313" key="2">
    <source>
        <dbReference type="Proteomes" id="UP001589702"/>
    </source>
</evidence>
<gene>
    <name evidence="1" type="ORF">ACFFP1_18320</name>
</gene>
<proteinExistence type="predicted"/>
<accession>A0ABV5Y4F6</accession>
<evidence type="ECO:0000313" key="1">
    <source>
        <dbReference type="EMBL" id="MFB9821449.1"/>
    </source>
</evidence>
<dbReference type="Proteomes" id="UP001589702">
    <property type="component" value="Unassembled WGS sequence"/>
</dbReference>
<keyword evidence="2" id="KW-1185">Reference proteome</keyword>